<reference evidence="3" key="1">
    <citation type="submission" date="2020-02" db="EMBL/GenBank/DDBJ databases">
        <authorList>
            <person name="Meier V. D."/>
        </authorList>
    </citation>
    <scope>NUCLEOTIDE SEQUENCE</scope>
    <source>
        <strain evidence="3">AVDCRST_MAG10</strain>
    </source>
</reference>
<dbReference type="EMBL" id="CADCTB010000152">
    <property type="protein sequence ID" value="CAA9255857.1"/>
    <property type="molecule type" value="Genomic_DNA"/>
</dbReference>
<dbReference type="FunFam" id="3.20.20.100:FF:000004">
    <property type="entry name" value="Oxidoreductase, aldo/keto reductase"/>
    <property type="match status" value="1"/>
</dbReference>
<dbReference type="InterPro" id="IPR023210">
    <property type="entry name" value="NADP_OxRdtase_dom"/>
</dbReference>
<dbReference type="PANTHER" id="PTHR43364">
    <property type="entry name" value="NADH-SPECIFIC METHYLGLYOXAL REDUCTASE-RELATED"/>
    <property type="match status" value="1"/>
</dbReference>
<dbReference type="AlphaFoldDB" id="A0A6J4INS5"/>
<name>A0A6J4INS5_9ACTN</name>
<gene>
    <name evidence="3" type="ORF">AVDCRST_MAG10-2501</name>
</gene>
<dbReference type="Gene3D" id="3.20.20.100">
    <property type="entry name" value="NADP-dependent oxidoreductase domain"/>
    <property type="match status" value="1"/>
</dbReference>
<keyword evidence="1" id="KW-0560">Oxidoreductase</keyword>
<feature type="domain" description="NADP-dependent oxidoreductase" evidence="2">
    <location>
        <begin position="15"/>
        <end position="310"/>
    </location>
</feature>
<dbReference type="Pfam" id="PF00248">
    <property type="entry name" value="Aldo_ket_red"/>
    <property type="match status" value="1"/>
</dbReference>
<accession>A0A6J4INS5</accession>
<protein>
    <submittedName>
        <fullName evidence="3">Putative aryl-alcohol dehydrogenase</fullName>
    </submittedName>
</protein>
<dbReference type="CDD" id="cd19080">
    <property type="entry name" value="AKR_AKR9A_9B"/>
    <property type="match status" value="1"/>
</dbReference>
<dbReference type="InterPro" id="IPR050523">
    <property type="entry name" value="AKR_Detox_Biosynth"/>
</dbReference>
<evidence type="ECO:0000256" key="1">
    <source>
        <dbReference type="ARBA" id="ARBA00023002"/>
    </source>
</evidence>
<dbReference type="GO" id="GO:0016491">
    <property type="term" value="F:oxidoreductase activity"/>
    <property type="evidence" value="ECO:0007669"/>
    <property type="project" value="UniProtKB-KW"/>
</dbReference>
<sequence length="345" mass="37498">MRYKLLGRSGLRVSELALGTMTFGPDWGWGADKDESKAMFDAFAGAGGNFIDTANRYTNGTAESFVGEFVAGDRGHFVVSSKYTLSRDGNDPNASGNHRKSLVESLDASLRRLGTDYIDLYWAHIWDPFTPIEEMMRALDDQVRAGKILYVGISDAPAWVISRANTVAELRGWTPFSALQSQYSLIERNAERELLPMSVNLDIAFTAWGALGAGLLTGKYNDDPTGDGGRIHSAGWGSLEEHKMAIAREVAAVAEDVGASASQVALSWVRQQSPTVIPLIGARKAAQLVDNIGCVDVVLGAEEMARLDTVSAIERGFPYDFITGGRESFMGKITDQVDDHRHTTV</sequence>
<proteinExistence type="predicted"/>
<dbReference type="GO" id="GO:0005829">
    <property type="term" value="C:cytosol"/>
    <property type="evidence" value="ECO:0007669"/>
    <property type="project" value="TreeGrafter"/>
</dbReference>
<dbReference type="InterPro" id="IPR036812">
    <property type="entry name" value="NAD(P)_OxRdtase_dom_sf"/>
</dbReference>
<dbReference type="SUPFAM" id="SSF51430">
    <property type="entry name" value="NAD(P)-linked oxidoreductase"/>
    <property type="match status" value="1"/>
</dbReference>
<evidence type="ECO:0000313" key="3">
    <source>
        <dbReference type="EMBL" id="CAA9255857.1"/>
    </source>
</evidence>
<organism evidence="3">
    <name type="scientific">uncultured Acidimicrobiales bacterium</name>
    <dbReference type="NCBI Taxonomy" id="310071"/>
    <lineage>
        <taxon>Bacteria</taxon>
        <taxon>Bacillati</taxon>
        <taxon>Actinomycetota</taxon>
        <taxon>Acidimicrobiia</taxon>
        <taxon>Acidimicrobiales</taxon>
        <taxon>environmental samples</taxon>
    </lineage>
</organism>
<evidence type="ECO:0000259" key="2">
    <source>
        <dbReference type="Pfam" id="PF00248"/>
    </source>
</evidence>
<dbReference type="PANTHER" id="PTHR43364:SF4">
    <property type="entry name" value="NAD(P)-LINKED OXIDOREDUCTASE SUPERFAMILY PROTEIN"/>
    <property type="match status" value="1"/>
</dbReference>